<dbReference type="EMBL" id="CBXI010000038">
    <property type="protein sequence ID" value="CDL92041.1"/>
    <property type="molecule type" value="Genomic_DNA"/>
</dbReference>
<keyword evidence="2" id="KW-1185">Reference proteome</keyword>
<dbReference type="Gene3D" id="3.30.300.20">
    <property type="match status" value="1"/>
</dbReference>
<dbReference type="RefSeq" id="WP_017751515.1">
    <property type="nucleotide sequence ID" value="NZ_CBXI010000038.1"/>
</dbReference>
<proteinExistence type="predicted"/>
<dbReference type="PANTHER" id="PTHR39624:SF2">
    <property type="entry name" value="OSMC-LIKE PROTEIN"/>
    <property type="match status" value="1"/>
</dbReference>
<evidence type="ECO:0000313" key="2">
    <source>
        <dbReference type="Proteomes" id="UP000019482"/>
    </source>
</evidence>
<comment type="caution">
    <text evidence="1">The sequence shown here is derived from an EMBL/GenBank/DDBJ whole genome shotgun (WGS) entry which is preliminary data.</text>
</comment>
<dbReference type="Proteomes" id="UP000019482">
    <property type="component" value="Unassembled WGS sequence"/>
</dbReference>
<reference evidence="1 2" key="1">
    <citation type="journal article" date="2015" name="Genome Announc.">
        <title>Draft Genome Sequence of Clostridium tyrobutyricum Strain DIVETGP, Isolated from Cow's Milk for Grana Padano Production.</title>
        <authorList>
            <person name="Soggiu A."/>
            <person name="Piras C."/>
            <person name="Gaiarsa S."/>
            <person name="Sassera D."/>
            <person name="Roncada P."/>
            <person name="Bendixen E."/>
            <person name="Brasca M."/>
            <person name="Bonizzi L."/>
        </authorList>
    </citation>
    <scope>NUCLEOTIDE SEQUENCE [LARGE SCALE GENOMIC DNA]</scope>
    <source>
        <strain evidence="1 2">DIVETGP</strain>
    </source>
</reference>
<dbReference type="GeneID" id="29419441"/>
<accession>W6N6L8</accession>
<gene>
    <name evidence="1" type="ORF">CTDIVETGP_2111</name>
</gene>
<dbReference type="InterPro" id="IPR003718">
    <property type="entry name" value="OsmC/Ohr_fam"/>
</dbReference>
<dbReference type="OrthoDB" id="9791538at2"/>
<dbReference type="PANTHER" id="PTHR39624">
    <property type="entry name" value="PROTEIN INVOLVED IN RIMO-MEDIATED BETA-METHYLTHIOLATION OF RIBOSOMAL PROTEIN S12 YCAO"/>
    <property type="match status" value="1"/>
</dbReference>
<name>W6N6L8_CLOTY</name>
<dbReference type="InterPro" id="IPR036102">
    <property type="entry name" value="OsmC/Ohrsf"/>
</dbReference>
<organism evidence="1 2">
    <name type="scientific">Clostridium tyrobutyricum DIVETGP</name>
    <dbReference type="NCBI Taxonomy" id="1408889"/>
    <lineage>
        <taxon>Bacteria</taxon>
        <taxon>Bacillati</taxon>
        <taxon>Bacillota</taxon>
        <taxon>Clostridia</taxon>
        <taxon>Eubacteriales</taxon>
        <taxon>Clostridiaceae</taxon>
        <taxon>Clostridium</taxon>
    </lineage>
</organism>
<dbReference type="AlphaFoldDB" id="W6N6L8"/>
<protein>
    <submittedName>
        <fullName evidence="1">Stress-induced protein OsmC</fullName>
    </submittedName>
</protein>
<dbReference type="InterPro" id="IPR015946">
    <property type="entry name" value="KH_dom-like_a/b"/>
</dbReference>
<dbReference type="SUPFAM" id="SSF82784">
    <property type="entry name" value="OsmC-like"/>
    <property type="match status" value="1"/>
</dbReference>
<dbReference type="Pfam" id="PF02566">
    <property type="entry name" value="OsmC"/>
    <property type="match status" value="1"/>
</dbReference>
<evidence type="ECO:0000313" key="1">
    <source>
        <dbReference type="EMBL" id="CDL92041.1"/>
    </source>
</evidence>
<sequence length="136" mass="16007">MIISKSKDEKYITELFNGNERVYSDVTENKGGKGKYFSPHDFIEAGYAACLNITTRMILEYKNIKYENVIVNVELDKENEDRAIFKYKVDIAGEIDEKTKKRVLNILKNCPVRKTLSKKTEFEYCEFDNDDFHERL</sequence>